<name>A0A1S1PK96_9ACTN</name>
<evidence type="ECO:0000259" key="2">
    <source>
        <dbReference type="Pfam" id="PF00350"/>
    </source>
</evidence>
<dbReference type="Proteomes" id="UP000179769">
    <property type="component" value="Unassembled WGS sequence"/>
</dbReference>
<feature type="region of interest" description="Disordered" evidence="1">
    <location>
        <begin position="98"/>
        <end position="117"/>
    </location>
</feature>
<reference evidence="4" key="1">
    <citation type="submission" date="2016-07" db="EMBL/GenBank/DDBJ databases">
        <title>Frankia sp. NRRL B-16219 Genome sequencing.</title>
        <authorList>
            <person name="Ghodhbane-Gtari F."/>
            <person name="Swanson E."/>
            <person name="Gueddou A."/>
            <person name="Louati M."/>
            <person name="Nouioui I."/>
            <person name="Hezbri K."/>
            <person name="Abebe-Akele F."/>
            <person name="Simpson S."/>
            <person name="Morris K."/>
            <person name="Thomas K."/>
            <person name="Gtari M."/>
            <person name="Tisa L.S."/>
        </authorList>
    </citation>
    <scope>NUCLEOTIDE SEQUENCE [LARGE SCALE GENOMIC DNA]</scope>
    <source>
        <strain evidence="4">NRRL B-16219</strain>
    </source>
</reference>
<protein>
    <recommendedName>
        <fullName evidence="2">Dynamin N-terminal domain-containing protein</fullName>
    </recommendedName>
</protein>
<comment type="caution">
    <text evidence="3">The sequence shown here is derived from an EMBL/GenBank/DDBJ whole genome shotgun (WGS) entry which is preliminary data.</text>
</comment>
<dbReference type="SUPFAM" id="SSF52540">
    <property type="entry name" value="P-loop containing nucleoside triphosphate hydrolases"/>
    <property type="match status" value="1"/>
</dbReference>
<sequence length="509" mass="53799">MCVDVEGVFGPGPARDEVVAIRDRLAERTPRIAVGGKLKAGKSTLVNALLGQRLAATNGTETTMVVAWFRDHYQSRILVRPRDGAPYYLPAGPGGRIPADLRRMDDRTTAPPDREGDQEVAAELARRVASVTVEVPNKRLAERHIIVDTPGLGSLTGLDDSSLAALADADALLYLMPHPSLQDRQVLTELRAAAGAARLSAATVLGVLSQIDLLGERPDDVWPGARRVAARSAGQLRGLLADVIPVVGLLAETAFGDEFTEADTRRLLRLADSDRAAARRALYKAESFLTWDGGPLDEAERQRLLDMLGVYGLTHLLAAIDSGARGTRALLDTMEELSGIRPVLDHVDRHFVAGADRLRAQTALGRLELAMSHGAAPSADGRQVLDRVREELAQLRRHPLLLQIEAAAALAALAGAAGTAAGGRLAADETAADELLALATGSDLAAMVGCPPAAAGAEVAGAEVAGAAEAALDRWRTRESSPTRALERRVIRAAIDLCQAIYTQATAPA</sequence>
<organism evidence="3 4">
    <name type="scientific">Parafrankia soli</name>
    <dbReference type="NCBI Taxonomy" id="2599596"/>
    <lineage>
        <taxon>Bacteria</taxon>
        <taxon>Bacillati</taxon>
        <taxon>Actinomycetota</taxon>
        <taxon>Actinomycetes</taxon>
        <taxon>Frankiales</taxon>
        <taxon>Frankiaceae</taxon>
        <taxon>Parafrankia</taxon>
    </lineage>
</organism>
<evidence type="ECO:0000313" key="3">
    <source>
        <dbReference type="EMBL" id="OHV21295.1"/>
    </source>
</evidence>
<feature type="compositionally biased region" description="Basic and acidic residues" evidence="1">
    <location>
        <begin position="99"/>
        <end position="117"/>
    </location>
</feature>
<keyword evidence="4" id="KW-1185">Reference proteome</keyword>
<evidence type="ECO:0000313" key="4">
    <source>
        <dbReference type="Proteomes" id="UP000179769"/>
    </source>
</evidence>
<dbReference type="InterPro" id="IPR027417">
    <property type="entry name" value="P-loop_NTPase"/>
</dbReference>
<accession>A0A1S1PK96</accession>
<dbReference type="InterPro" id="IPR045063">
    <property type="entry name" value="Dynamin_N"/>
</dbReference>
<proteinExistence type="predicted"/>
<dbReference type="EMBL" id="MAXA01000256">
    <property type="protein sequence ID" value="OHV21295.1"/>
    <property type="molecule type" value="Genomic_DNA"/>
</dbReference>
<dbReference type="Pfam" id="PF00350">
    <property type="entry name" value="Dynamin_N"/>
    <property type="match status" value="1"/>
</dbReference>
<dbReference type="AlphaFoldDB" id="A0A1S1PK96"/>
<dbReference type="Gene3D" id="3.40.50.300">
    <property type="entry name" value="P-loop containing nucleotide triphosphate hydrolases"/>
    <property type="match status" value="1"/>
</dbReference>
<evidence type="ECO:0000256" key="1">
    <source>
        <dbReference type="SAM" id="MobiDB-lite"/>
    </source>
</evidence>
<gene>
    <name evidence="3" type="ORF">BBK14_27010</name>
</gene>
<feature type="domain" description="Dynamin N-terminal" evidence="2">
    <location>
        <begin position="32"/>
        <end position="188"/>
    </location>
</feature>